<keyword evidence="3" id="KW-1185">Reference proteome</keyword>
<sequence>MMEMIFFAFVFTCILLLWCVFIGLIACWIVDRWEYFFIRRKYVLTAILLNYQFFYSLQTIFSVEHYTNPHSIILAFVWSILSFFITFWIFVASVSMGRRVIQYFKRSR</sequence>
<keyword evidence="1" id="KW-1133">Transmembrane helix</keyword>
<evidence type="ECO:0000256" key="1">
    <source>
        <dbReference type="SAM" id="Phobius"/>
    </source>
</evidence>
<evidence type="ECO:0008006" key="4">
    <source>
        <dbReference type="Google" id="ProtNLM"/>
    </source>
</evidence>
<reference evidence="2 3" key="1">
    <citation type="journal article" date="2013" name="Genome Announc.">
        <title>Complete Genome Sequence of a Chinese Strain of 'Candidatus Liberibacter asiaticus'.</title>
        <authorList>
            <person name="Lin H."/>
            <person name="Han C.S."/>
            <person name="Liu B."/>
            <person name="Lou B."/>
            <person name="Bai X."/>
            <person name="Deng C."/>
            <person name="Civerolo E.L."/>
            <person name="Gupta G."/>
        </authorList>
    </citation>
    <scope>NUCLEOTIDE SEQUENCE [LARGE SCALE GENOMIC DNA]</scope>
    <source>
        <strain evidence="3">gxpsy</strain>
    </source>
</reference>
<feature type="transmembrane region" description="Helical" evidence="1">
    <location>
        <begin position="42"/>
        <end position="61"/>
    </location>
</feature>
<evidence type="ECO:0000313" key="3">
    <source>
        <dbReference type="Proteomes" id="UP000011820"/>
    </source>
</evidence>
<dbReference type="Proteomes" id="UP000011820">
    <property type="component" value="Chromosome"/>
</dbReference>
<evidence type="ECO:0000313" key="2">
    <source>
        <dbReference type="EMBL" id="AGH17241.1"/>
    </source>
</evidence>
<dbReference type="EMBL" id="CP004005">
    <property type="protein sequence ID" value="AGH17241.1"/>
    <property type="molecule type" value="Genomic_DNA"/>
</dbReference>
<organism evidence="2 3">
    <name type="scientific">Candidatus Liberibacter asiaticus str. gxpsy</name>
    <dbReference type="NCBI Taxonomy" id="1174529"/>
    <lineage>
        <taxon>Bacteria</taxon>
        <taxon>Pseudomonadati</taxon>
        <taxon>Pseudomonadota</taxon>
        <taxon>Alphaproteobacteria</taxon>
        <taxon>Hyphomicrobiales</taxon>
        <taxon>Rhizobiaceae</taxon>
        <taxon>Liberibacter</taxon>
    </lineage>
</organism>
<feature type="transmembrane region" description="Helical" evidence="1">
    <location>
        <begin position="73"/>
        <end position="96"/>
    </location>
</feature>
<gene>
    <name evidence="2" type="ORF">WSI_04355</name>
</gene>
<accession>A0ABM5NGP2</accession>
<keyword evidence="1" id="KW-0472">Membrane</keyword>
<feature type="transmembrane region" description="Helical" evidence="1">
    <location>
        <begin position="6"/>
        <end position="30"/>
    </location>
</feature>
<name>A0ABM5NGP2_LIBAS</name>
<keyword evidence="1" id="KW-0812">Transmembrane</keyword>
<protein>
    <recommendedName>
        <fullName evidence="4">Transmembrane protein</fullName>
    </recommendedName>
</protein>
<proteinExistence type="predicted"/>